<reference evidence="2" key="1">
    <citation type="journal article" date="2020" name="Stud. Mycol.">
        <title>101 Dothideomycetes genomes: a test case for predicting lifestyles and emergence of pathogens.</title>
        <authorList>
            <person name="Haridas S."/>
            <person name="Albert R."/>
            <person name="Binder M."/>
            <person name="Bloem J."/>
            <person name="Labutti K."/>
            <person name="Salamov A."/>
            <person name="Andreopoulos B."/>
            <person name="Baker S."/>
            <person name="Barry K."/>
            <person name="Bills G."/>
            <person name="Bluhm B."/>
            <person name="Cannon C."/>
            <person name="Castanera R."/>
            <person name="Culley D."/>
            <person name="Daum C."/>
            <person name="Ezra D."/>
            <person name="Gonzalez J."/>
            <person name="Henrissat B."/>
            <person name="Kuo A."/>
            <person name="Liang C."/>
            <person name="Lipzen A."/>
            <person name="Lutzoni F."/>
            <person name="Magnuson J."/>
            <person name="Mondo S."/>
            <person name="Nolan M."/>
            <person name="Ohm R."/>
            <person name="Pangilinan J."/>
            <person name="Park H.-J."/>
            <person name="Ramirez L."/>
            <person name="Alfaro M."/>
            <person name="Sun H."/>
            <person name="Tritt A."/>
            <person name="Yoshinaga Y."/>
            <person name="Zwiers L.-H."/>
            <person name="Turgeon B."/>
            <person name="Goodwin S."/>
            <person name="Spatafora J."/>
            <person name="Crous P."/>
            <person name="Grigoriev I."/>
        </authorList>
    </citation>
    <scope>NUCLEOTIDE SEQUENCE</scope>
    <source>
        <strain evidence="2">CBS 262.69</strain>
    </source>
</reference>
<organism evidence="2 3">
    <name type="scientific">Trichodelitschia bisporula</name>
    <dbReference type="NCBI Taxonomy" id="703511"/>
    <lineage>
        <taxon>Eukaryota</taxon>
        <taxon>Fungi</taxon>
        <taxon>Dikarya</taxon>
        <taxon>Ascomycota</taxon>
        <taxon>Pezizomycotina</taxon>
        <taxon>Dothideomycetes</taxon>
        <taxon>Dothideomycetes incertae sedis</taxon>
        <taxon>Phaeotrichales</taxon>
        <taxon>Phaeotrichaceae</taxon>
        <taxon>Trichodelitschia</taxon>
    </lineage>
</organism>
<evidence type="ECO:0000313" key="3">
    <source>
        <dbReference type="Proteomes" id="UP000799640"/>
    </source>
</evidence>
<proteinExistence type="predicted"/>
<name>A0A6G1I5Q1_9PEZI</name>
<sequence length="134" mass="14522">MRKSCHFGPSRISALHVPPLWLDLLAQDFVVTQTALNFTSTSSASQFAPDCSIGPPYQELPAMQPPGLRITCPAAIVARRHASTRPSVHNPGPLPPPPKKKNHKPGPHTSPCTGVAHPYKPHHEARARPIPFTP</sequence>
<gene>
    <name evidence="2" type="ORF">EJ06DRAFT_281342</name>
</gene>
<feature type="region of interest" description="Disordered" evidence="1">
    <location>
        <begin position="79"/>
        <end position="134"/>
    </location>
</feature>
<keyword evidence="3" id="KW-1185">Reference proteome</keyword>
<dbReference type="Proteomes" id="UP000799640">
    <property type="component" value="Unassembled WGS sequence"/>
</dbReference>
<accession>A0A6G1I5Q1</accession>
<dbReference type="EMBL" id="ML996689">
    <property type="protein sequence ID" value="KAF2403514.1"/>
    <property type="molecule type" value="Genomic_DNA"/>
</dbReference>
<dbReference type="AlphaFoldDB" id="A0A6G1I5Q1"/>
<protein>
    <submittedName>
        <fullName evidence="2">Uncharacterized protein</fullName>
    </submittedName>
</protein>
<evidence type="ECO:0000313" key="2">
    <source>
        <dbReference type="EMBL" id="KAF2403514.1"/>
    </source>
</evidence>
<evidence type="ECO:0000256" key="1">
    <source>
        <dbReference type="SAM" id="MobiDB-lite"/>
    </source>
</evidence>